<dbReference type="AlphaFoldDB" id="A0A699WZ91"/>
<feature type="non-terminal residue" evidence="2">
    <location>
        <position position="1"/>
    </location>
</feature>
<feature type="compositionally biased region" description="Basic and acidic residues" evidence="1">
    <location>
        <begin position="11"/>
        <end position="23"/>
    </location>
</feature>
<feature type="region of interest" description="Disordered" evidence="1">
    <location>
        <begin position="1"/>
        <end position="23"/>
    </location>
</feature>
<proteinExistence type="predicted"/>
<evidence type="ECO:0000256" key="1">
    <source>
        <dbReference type="SAM" id="MobiDB-lite"/>
    </source>
</evidence>
<comment type="caution">
    <text evidence="2">The sequence shown here is derived from an EMBL/GenBank/DDBJ whole genome shotgun (WGS) entry which is preliminary data.</text>
</comment>
<gene>
    <name evidence="2" type="ORF">Tci_924102</name>
</gene>
<name>A0A699WZ91_TANCI</name>
<organism evidence="2">
    <name type="scientific">Tanacetum cinerariifolium</name>
    <name type="common">Dalmatian daisy</name>
    <name type="synonym">Chrysanthemum cinerariifolium</name>
    <dbReference type="NCBI Taxonomy" id="118510"/>
    <lineage>
        <taxon>Eukaryota</taxon>
        <taxon>Viridiplantae</taxon>
        <taxon>Streptophyta</taxon>
        <taxon>Embryophyta</taxon>
        <taxon>Tracheophyta</taxon>
        <taxon>Spermatophyta</taxon>
        <taxon>Magnoliopsida</taxon>
        <taxon>eudicotyledons</taxon>
        <taxon>Gunneridae</taxon>
        <taxon>Pentapetalae</taxon>
        <taxon>asterids</taxon>
        <taxon>campanulids</taxon>
        <taxon>Asterales</taxon>
        <taxon>Asteraceae</taxon>
        <taxon>Asteroideae</taxon>
        <taxon>Anthemideae</taxon>
        <taxon>Anthemidinae</taxon>
        <taxon>Tanacetum</taxon>
    </lineage>
</organism>
<evidence type="ECO:0000313" key="2">
    <source>
        <dbReference type="EMBL" id="GFD52133.1"/>
    </source>
</evidence>
<feature type="compositionally biased region" description="Polar residues" evidence="1">
    <location>
        <begin position="1"/>
        <end position="10"/>
    </location>
</feature>
<protein>
    <submittedName>
        <fullName evidence="2">Uncharacterized protein</fullName>
    </submittedName>
</protein>
<accession>A0A699WZ91</accession>
<dbReference type="EMBL" id="BKCJ011778408">
    <property type="protein sequence ID" value="GFD52133.1"/>
    <property type="molecule type" value="Genomic_DNA"/>
</dbReference>
<sequence>HSPLTLSIQSLDDKDADEAPGKGDEMLVKEVELIIKKGLIAVLKIDPSMPSLEETGIFDDVYDDREMGA</sequence>
<reference evidence="2" key="1">
    <citation type="journal article" date="2019" name="Sci. Rep.">
        <title>Draft genome of Tanacetum cinerariifolium, the natural source of mosquito coil.</title>
        <authorList>
            <person name="Yamashiro T."/>
            <person name="Shiraishi A."/>
            <person name="Satake H."/>
            <person name="Nakayama K."/>
        </authorList>
    </citation>
    <scope>NUCLEOTIDE SEQUENCE</scope>
</reference>